<evidence type="ECO:0000259" key="2">
    <source>
        <dbReference type="Pfam" id="PF22784"/>
    </source>
</evidence>
<evidence type="ECO:0000256" key="1">
    <source>
        <dbReference type="ARBA" id="ARBA00022801"/>
    </source>
</evidence>
<dbReference type="GO" id="GO:0016791">
    <property type="term" value="F:phosphatase activity"/>
    <property type="evidence" value="ECO:0007669"/>
    <property type="project" value="UniProtKB-ARBA"/>
</dbReference>
<organism evidence="3 4">
    <name type="scientific">Choiromyces venosus 120613-1</name>
    <dbReference type="NCBI Taxonomy" id="1336337"/>
    <lineage>
        <taxon>Eukaryota</taxon>
        <taxon>Fungi</taxon>
        <taxon>Dikarya</taxon>
        <taxon>Ascomycota</taxon>
        <taxon>Pezizomycotina</taxon>
        <taxon>Pezizomycetes</taxon>
        <taxon>Pezizales</taxon>
        <taxon>Tuberaceae</taxon>
        <taxon>Choiromyces</taxon>
    </lineage>
</organism>
<evidence type="ECO:0000313" key="3">
    <source>
        <dbReference type="EMBL" id="RPA94550.1"/>
    </source>
</evidence>
<proteinExistence type="predicted"/>
<dbReference type="Pfam" id="PF22784">
    <property type="entry name" value="PTP-SAK"/>
    <property type="match status" value="1"/>
</dbReference>
<dbReference type="OrthoDB" id="432447at2759"/>
<sequence length="321" mass="36600">MFPPGRGNDTPNVGQKYVISIYGTNEVFTAEGEAVRLREYKKDDSLQIWICTQNENGRIGMQNESTKRFLGRSNSWSDFACAAEIQKGWENLYFAPLSLGGYSMMVVNAVNIIWYNATDEELHPVQRKDEGKPDLMIGGRIERFDLHQLEDSVIRRFQWVVPDRLARSSAPYYDSEDSDQSMNETSIEFLTKHGINRIISLNEIPLSARERRKLKAAEISYIHIRVPDFAAPTESQFDQIRAAYARGGVALIYCGYGDGRTGTAISALQIFEGRKLSHKDYRDHGVQSPNQLTALDELSIRIHGHVFIYLFQTFLLKFLLC</sequence>
<accession>A0A3N4JDN6</accession>
<dbReference type="InterPro" id="IPR057023">
    <property type="entry name" value="PTP-SAK"/>
</dbReference>
<keyword evidence="4" id="KW-1185">Reference proteome</keyword>
<dbReference type="InterPro" id="IPR029021">
    <property type="entry name" value="Prot-tyrosine_phosphatase-like"/>
</dbReference>
<reference evidence="3 4" key="1">
    <citation type="journal article" date="2018" name="Nat. Ecol. Evol.">
        <title>Pezizomycetes genomes reveal the molecular basis of ectomycorrhizal truffle lifestyle.</title>
        <authorList>
            <person name="Murat C."/>
            <person name="Payen T."/>
            <person name="Noel B."/>
            <person name="Kuo A."/>
            <person name="Morin E."/>
            <person name="Chen J."/>
            <person name="Kohler A."/>
            <person name="Krizsan K."/>
            <person name="Balestrini R."/>
            <person name="Da Silva C."/>
            <person name="Montanini B."/>
            <person name="Hainaut M."/>
            <person name="Levati E."/>
            <person name="Barry K.W."/>
            <person name="Belfiori B."/>
            <person name="Cichocki N."/>
            <person name="Clum A."/>
            <person name="Dockter R.B."/>
            <person name="Fauchery L."/>
            <person name="Guy J."/>
            <person name="Iotti M."/>
            <person name="Le Tacon F."/>
            <person name="Lindquist E.A."/>
            <person name="Lipzen A."/>
            <person name="Malagnac F."/>
            <person name="Mello A."/>
            <person name="Molinier V."/>
            <person name="Miyauchi S."/>
            <person name="Poulain J."/>
            <person name="Riccioni C."/>
            <person name="Rubini A."/>
            <person name="Sitrit Y."/>
            <person name="Splivallo R."/>
            <person name="Traeger S."/>
            <person name="Wang M."/>
            <person name="Zifcakova L."/>
            <person name="Wipf D."/>
            <person name="Zambonelli A."/>
            <person name="Paolocci F."/>
            <person name="Nowrousian M."/>
            <person name="Ottonello S."/>
            <person name="Baldrian P."/>
            <person name="Spatafora J.W."/>
            <person name="Henrissat B."/>
            <person name="Nagy L.G."/>
            <person name="Aury J.M."/>
            <person name="Wincker P."/>
            <person name="Grigoriev I.V."/>
            <person name="Bonfante P."/>
            <person name="Martin F.M."/>
        </authorList>
    </citation>
    <scope>NUCLEOTIDE SEQUENCE [LARGE SCALE GENOMIC DNA]</scope>
    <source>
        <strain evidence="3 4">120613-1</strain>
    </source>
</reference>
<keyword evidence="1" id="KW-0378">Hydrolase</keyword>
<dbReference type="Proteomes" id="UP000276215">
    <property type="component" value="Unassembled WGS sequence"/>
</dbReference>
<evidence type="ECO:0000313" key="4">
    <source>
        <dbReference type="Proteomes" id="UP000276215"/>
    </source>
</evidence>
<dbReference type="AlphaFoldDB" id="A0A3N4JDN6"/>
<protein>
    <recommendedName>
        <fullName evidence="2">Swiss Army Knife protein DSP-PTPase phosphatase domain-containing protein</fullName>
    </recommendedName>
</protein>
<dbReference type="Gene3D" id="3.90.190.10">
    <property type="entry name" value="Protein tyrosine phosphatase superfamily"/>
    <property type="match status" value="1"/>
</dbReference>
<dbReference type="EMBL" id="ML120435">
    <property type="protein sequence ID" value="RPA94550.1"/>
    <property type="molecule type" value="Genomic_DNA"/>
</dbReference>
<gene>
    <name evidence="3" type="ORF">L873DRAFT_1792825</name>
</gene>
<name>A0A3N4JDN6_9PEZI</name>
<dbReference type="SUPFAM" id="SSF52799">
    <property type="entry name" value="(Phosphotyrosine protein) phosphatases II"/>
    <property type="match status" value="1"/>
</dbReference>
<feature type="domain" description="Swiss Army Knife protein DSP-PTPase phosphatase" evidence="2">
    <location>
        <begin position="155"/>
        <end position="280"/>
    </location>
</feature>
<dbReference type="STRING" id="1336337.A0A3N4JDN6"/>